<evidence type="ECO:0000313" key="1">
    <source>
        <dbReference type="EMBL" id="GAA4868563.1"/>
    </source>
</evidence>
<name>A0ABP9E669_9PSEU</name>
<accession>A0ABP9E669</accession>
<dbReference type="EMBL" id="BAABHQ010000003">
    <property type="protein sequence ID" value="GAA4868563.1"/>
    <property type="molecule type" value="Genomic_DNA"/>
</dbReference>
<dbReference type="Proteomes" id="UP001500457">
    <property type="component" value="Unassembled WGS sequence"/>
</dbReference>
<dbReference type="RefSeq" id="WP_345380338.1">
    <property type="nucleotide sequence ID" value="NZ_BAABHQ010000003.1"/>
</dbReference>
<keyword evidence="2" id="KW-1185">Reference proteome</keyword>
<protein>
    <recommendedName>
        <fullName evidence="3">Excreted virulence factor EspC (Type VII ESX diderm)</fullName>
    </recommendedName>
</protein>
<proteinExistence type="predicted"/>
<evidence type="ECO:0008006" key="3">
    <source>
        <dbReference type="Google" id="ProtNLM"/>
    </source>
</evidence>
<evidence type="ECO:0000313" key="2">
    <source>
        <dbReference type="Proteomes" id="UP001500457"/>
    </source>
</evidence>
<sequence>MDEQDGLGVSPAALQAAGAACVAAAGAAPADGPAEGVRGLAILPAGRAATAAAALADRWEVAVGRWCDDLAAHGAALDLAAAAYLAGDDDAAGVLGGGAR</sequence>
<organism evidence="1 2">
    <name type="scientific">Actinomycetospora straminea</name>
    <dbReference type="NCBI Taxonomy" id="663607"/>
    <lineage>
        <taxon>Bacteria</taxon>
        <taxon>Bacillati</taxon>
        <taxon>Actinomycetota</taxon>
        <taxon>Actinomycetes</taxon>
        <taxon>Pseudonocardiales</taxon>
        <taxon>Pseudonocardiaceae</taxon>
        <taxon>Actinomycetospora</taxon>
    </lineage>
</organism>
<comment type="caution">
    <text evidence="1">The sequence shown here is derived from an EMBL/GenBank/DDBJ whole genome shotgun (WGS) entry which is preliminary data.</text>
</comment>
<reference evidence="2" key="1">
    <citation type="journal article" date="2019" name="Int. J. Syst. Evol. Microbiol.">
        <title>The Global Catalogue of Microorganisms (GCM) 10K type strain sequencing project: providing services to taxonomists for standard genome sequencing and annotation.</title>
        <authorList>
            <consortium name="The Broad Institute Genomics Platform"/>
            <consortium name="The Broad Institute Genome Sequencing Center for Infectious Disease"/>
            <person name="Wu L."/>
            <person name="Ma J."/>
        </authorList>
    </citation>
    <scope>NUCLEOTIDE SEQUENCE [LARGE SCALE GENOMIC DNA]</scope>
    <source>
        <strain evidence="2">JCM 17983</strain>
    </source>
</reference>
<gene>
    <name evidence="1" type="ORF">GCM10023203_16800</name>
</gene>